<name>A0ABW3F8J1_9PROT</name>
<keyword evidence="2" id="KW-1185">Reference proteome</keyword>
<comment type="caution">
    <text evidence="1">The sequence shown here is derived from an EMBL/GenBank/DDBJ whole genome shotgun (WGS) entry which is preliminary data.</text>
</comment>
<gene>
    <name evidence="1" type="ORF">ACFQ1Z_08525</name>
</gene>
<evidence type="ECO:0008006" key="3">
    <source>
        <dbReference type="Google" id="ProtNLM"/>
    </source>
</evidence>
<protein>
    <recommendedName>
        <fullName evidence="3">Lipoprotein</fullName>
    </recommendedName>
</protein>
<evidence type="ECO:0000313" key="2">
    <source>
        <dbReference type="Proteomes" id="UP001597128"/>
    </source>
</evidence>
<proteinExistence type="predicted"/>
<organism evidence="1 2">
    <name type="scientific">Methylophilus luteus</name>
    <dbReference type="NCBI Taxonomy" id="640108"/>
    <lineage>
        <taxon>Bacteria</taxon>
        <taxon>Pseudomonadati</taxon>
        <taxon>Pseudomonadota</taxon>
        <taxon>Betaproteobacteria</taxon>
        <taxon>Nitrosomonadales</taxon>
        <taxon>Methylophilaceae</taxon>
        <taxon>Methylophilus</taxon>
    </lineage>
</organism>
<dbReference type="EMBL" id="JBHTKB010000001">
    <property type="protein sequence ID" value="MFD0913590.1"/>
    <property type="molecule type" value="Genomic_DNA"/>
</dbReference>
<sequence>MKWLVIGLLASIPLSGCMPELKVANVDNGGLIQAKEGRKLGQADVTKSTKFPLNHYKEMAFFSSNQYYFQYGYDQLKSFNHFNQVLKYNDLEKIVIANNLQDKVINLDSQIGLSRFANNYKPFLWIRLYPKQENNKNYLTLVVTNPVNAEDLFEARTWHDGQTDEALLYPLFNALSVWIKENQ</sequence>
<evidence type="ECO:0000313" key="1">
    <source>
        <dbReference type="EMBL" id="MFD0913590.1"/>
    </source>
</evidence>
<accession>A0ABW3F8J1</accession>
<dbReference type="Proteomes" id="UP001597128">
    <property type="component" value="Unassembled WGS sequence"/>
</dbReference>
<reference evidence="2" key="1">
    <citation type="journal article" date="2019" name="Int. J. Syst. Evol. Microbiol.">
        <title>The Global Catalogue of Microorganisms (GCM) 10K type strain sequencing project: providing services to taxonomists for standard genome sequencing and annotation.</title>
        <authorList>
            <consortium name="The Broad Institute Genomics Platform"/>
            <consortium name="The Broad Institute Genome Sequencing Center for Infectious Disease"/>
            <person name="Wu L."/>
            <person name="Ma J."/>
        </authorList>
    </citation>
    <scope>NUCLEOTIDE SEQUENCE [LARGE SCALE GENOMIC DNA]</scope>
    <source>
        <strain evidence="2">CCUG 58412</strain>
    </source>
</reference>
<dbReference type="RefSeq" id="WP_379056992.1">
    <property type="nucleotide sequence ID" value="NZ_JBHTKB010000001.1"/>
</dbReference>